<protein>
    <submittedName>
        <fullName evidence="3">DEKNAAC100888</fullName>
    </submittedName>
</protein>
<proteinExistence type="inferred from homology"/>
<reference evidence="3 4" key="1">
    <citation type="submission" date="2018-12" db="EMBL/GenBank/DDBJ databases">
        <authorList>
            <person name="Tiukova I."/>
            <person name="Dainat J."/>
        </authorList>
    </citation>
    <scope>NUCLEOTIDE SEQUENCE [LARGE SCALE GENOMIC DNA]</scope>
</reference>
<dbReference type="InterPro" id="IPR036338">
    <property type="entry name" value="Aha1"/>
</dbReference>
<dbReference type="Gene3D" id="3.15.10.20">
    <property type="entry name" value="Activator of Hsp90 ATPase Aha1, N-terminal domain"/>
    <property type="match status" value="1"/>
</dbReference>
<comment type="similarity">
    <text evidence="1">Belongs to the AHA1 family.</text>
</comment>
<evidence type="ECO:0000259" key="2">
    <source>
        <dbReference type="SMART" id="SM01000"/>
    </source>
</evidence>
<organism evidence="3 4">
    <name type="scientific">Brettanomyces naardenensis</name>
    <name type="common">Yeast</name>
    <dbReference type="NCBI Taxonomy" id="13370"/>
    <lineage>
        <taxon>Eukaryota</taxon>
        <taxon>Fungi</taxon>
        <taxon>Dikarya</taxon>
        <taxon>Ascomycota</taxon>
        <taxon>Saccharomycotina</taxon>
        <taxon>Pichiomycetes</taxon>
        <taxon>Pichiales</taxon>
        <taxon>Pichiaceae</taxon>
        <taxon>Brettanomyces</taxon>
    </lineage>
</organism>
<dbReference type="AlphaFoldDB" id="A0A448YGG7"/>
<name>A0A448YGG7_BRENA</name>
<accession>A0A448YGG7</accession>
<dbReference type="GO" id="GO:0001671">
    <property type="term" value="F:ATPase activator activity"/>
    <property type="evidence" value="ECO:0007669"/>
    <property type="project" value="InterPro"/>
</dbReference>
<keyword evidence="4" id="KW-1185">Reference proteome</keyword>
<dbReference type="SMART" id="SM01000">
    <property type="entry name" value="Aha1_N"/>
    <property type="match status" value="1"/>
</dbReference>
<dbReference type="EMBL" id="CAACVR010000001">
    <property type="protein sequence ID" value="VEU20011.1"/>
    <property type="molecule type" value="Genomic_DNA"/>
</dbReference>
<dbReference type="Pfam" id="PF09229">
    <property type="entry name" value="Aha1_N"/>
    <property type="match status" value="1"/>
</dbReference>
<evidence type="ECO:0000313" key="4">
    <source>
        <dbReference type="Proteomes" id="UP000290900"/>
    </source>
</evidence>
<dbReference type="STRING" id="13370.A0A448YGG7"/>
<feature type="domain" description="Activator of Hsp90 ATPase AHSA1-like N-terminal" evidence="2">
    <location>
        <begin position="14"/>
        <end position="143"/>
    </location>
</feature>
<dbReference type="PANTHER" id="PTHR13009">
    <property type="entry name" value="HEAT SHOCK PROTEIN 90 HSP90 CO-CHAPERONE AHA-1"/>
    <property type="match status" value="1"/>
</dbReference>
<evidence type="ECO:0000256" key="1">
    <source>
        <dbReference type="ARBA" id="ARBA00006817"/>
    </source>
</evidence>
<dbReference type="GO" id="GO:0006457">
    <property type="term" value="P:protein folding"/>
    <property type="evidence" value="ECO:0007669"/>
    <property type="project" value="TreeGrafter"/>
</dbReference>
<dbReference type="FunCoup" id="A0A448YGG7">
    <property type="interactions" value="100"/>
</dbReference>
<dbReference type="InParanoid" id="A0A448YGG7"/>
<dbReference type="InterPro" id="IPR015310">
    <property type="entry name" value="AHSA1-like_N"/>
</dbReference>
<dbReference type="GO" id="GO:0005829">
    <property type="term" value="C:cytosol"/>
    <property type="evidence" value="ECO:0007669"/>
    <property type="project" value="TreeGrafter"/>
</dbReference>
<dbReference type="PANTHER" id="PTHR13009:SF15">
    <property type="entry name" value="HSP90 CO-CHAPERONE HCH1"/>
    <property type="match status" value="1"/>
</dbReference>
<gene>
    <name evidence="3" type="ORF">BRENAR_LOCUS746</name>
</gene>
<dbReference type="Proteomes" id="UP000290900">
    <property type="component" value="Unassembled WGS sequence"/>
</dbReference>
<dbReference type="GO" id="GO:0051087">
    <property type="term" value="F:protein-folding chaperone binding"/>
    <property type="evidence" value="ECO:0007669"/>
    <property type="project" value="InterPro"/>
</dbReference>
<dbReference type="OrthoDB" id="567237at2759"/>
<sequence>MGSIVNPDNWHWIEKSCLPWAKQYLDENLSKIALSKDGYNIVVTEVGPITGDCDVTQRKGKVRCLIDMVVNFSITVEKEDGEDSSYVVSLPEFEHDQLDSDYNFEIKNGNTDYKSFVRKEFLPKVLPVFKSFQSDLLTEHQNSLRHNVS</sequence>
<evidence type="ECO:0000313" key="3">
    <source>
        <dbReference type="EMBL" id="VEU20011.1"/>
    </source>
</evidence>
<dbReference type="SUPFAM" id="SSF103111">
    <property type="entry name" value="Activator of Hsp90 ATPase, Aha1"/>
    <property type="match status" value="1"/>
</dbReference>